<proteinExistence type="inferred from homology"/>
<reference evidence="3" key="1">
    <citation type="journal article" date="2014" name="Int. J. Syst. Evol. Microbiol.">
        <title>Complete genome sequence of Corynebacterium casei LMG S-19264T (=DSM 44701T), isolated from a smear-ripened cheese.</title>
        <authorList>
            <consortium name="US DOE Joint Genome Institute (JGI-PGF)"/>
            <person name="Walter F."/>
            <person name="Albersmeier A."/>
            <person name="Kalinowski J."/>
            <person name="Ruckert C."/>
        </authorList>
    </citation>
    <scope>NUCLEOTIDE SEQUENCE</scope>
    <source>
        <strain evidence="3">KCTC 42650</strain>
    </source>
</reference>
<reference evidence="3" key="2">
    <citation type="submission" date="2020-09" db="EMBL/GenBank/DDBJ databases">
        <authorList>
            <person name="Sun Q."/>
            <person name="Kim S."/>
        </authorList>
    </citation>
    <scope>NUCLEOTIDE SEQUENCE</scope>
    <source>
        <strain evidence="3">KCTC 42650</strain>
    </source>
</reference>
<dbReference type="Gene3D" id="3.20.20.140">
    <property type="entry name" value="Metal-dependent hydrolases"/>
    <property type="match status" value="1"/>
</dbReference>
<dbReference type="SUPFAM" id="SSF51556">
    <property type="entry name" value="Metallo-dependent hydrolases"/>
    <property type="match status" value="1"/>
</dbReference>
<name>A0A8J3GU45_9RHOB</name>
<dbReference type="InterPro" id="IPR052350">
    <property type="entry name" value="Metallo-dep_Lactonases"/>
</dbReference>
<dbReference type="Proteomes" id="UP000626220">
    <property type="component" value="Unassembled WGS sequence"/>
</dbReference>
<evidence type="ECO:0000313" key="4">
    <source>
        <dbReference type="Proteomes" id="UP000626220"/>
    </source>
</evidence>
<dbReference type="PANTHER" id="PTHR43569:SF2">
    <property type="entry name" value="AMIDOHYDROLASE-RELATED DOMAIN-CONTAINING PROTEIN"/>
    <property type="match status" value="1"/>
</dbReference>
<dbReference type="AlphaFoldDB" id="A0A8J3GU45"/>
<protein>
    <submittedName>
        <fullName evidence="3">Amidohydrolase</fullName>
    </submittedName>
</protein>
<dbReference type="GO" id="GO:0016787">
    <property type="term" value="F:hydrolase activity"/>
    <property type="evidence" value="ECO:0007669"/>
    <property type="project" value="InterPro"/>
</dbReference>
<dbReference type="RefSeq" id="WP_189678151.1">
    <property type="nucleotide sequence ID" value="NZ_BNCJ01000001.1"/>
</dbReference>
<evidence type="ECO:0000259" key="2">
    <source>
        <dbReference type="Pfam" id="PF04909"/>
    </source>
</evidence>
<sequence>MIPLLDTHQHLLYRDRLGYAWADRHPPLAGRAFTLDDYQSLAEGRGISATLFMEGDADDYVREARFASALARQPGSGILGVIASCRPEDKPAFDAWLEEIADLPVIGLRRILHEAPDALSQGAAFRSNIARLGPRDLTFDIVMRADQLPLAAALADACPNTRFVLDHCGVPDIAGGGLDPWRAHVRDLAERGNLVAKLSGVLAYCRPDNATDDAIRPYVSHVIECFGPERCLWGSDWPVVDTRAGLPDWIAAFRRLIAPLSEDEQRAICNGTAQRVYGVTL</sequence>
<organism evidence="3 4">
    <name type="scientific">Seohaeicola zhoushanensis</name>
    <dbReference type="NCBI Taxonomy" id="1569283"/>
    <lineage>
        <taxon>Bacteria</taxon>
        <taxon>Pseudomonadati</taxon>
        <taxon>Pseudomonadota</taxon>
        <taxon>Alphaproteobacteria</taxon>
        <taxon>Rhodobacterales</taxon>
        <taxon>Roseobacteraceae</taxon>
        <taxon>Seohaeicola</taxon>
    </lineage>
</organism>
<keyword evidence="4" id="KW-1185">Reference proteome</keyword>
<comment type="caution">
    <text evidence="3">The sequence shown here is derived from an EMBL/GenBank/DDBJ whole genome shotgun (WGS) entry which is preliminary data.</text>
</comment>
<dbReference type="PANTHER" id="PTHR43569">
    <property type="entry name" value="AMIDOHYDROLASE"/>
    <property type="match status" value="1"/>
</dbReference>
<accession>A0A8J3GU45</accession>
<dbReference type="EMBL" id="BNCJ01000001">
    <property type="protein sequence ID" value="GHF34017.1"/>
    <property type="molecule type" value="Genomic_DNA"/>
</dbReference>
<dbReference type="InterPro" id="IPR032466">
    <property type="entry name" value="Metal_Hydrolase"/>
</dbReference>
<comment type="similarity">
    <text evidence="1">Belongs to the metallo-dependent hydrolases superfamily.</text>
</comment>
<gene>
    <name evidence="3" type="ORF">GCM10017056_01840</name>
</gene>
<dbReference type="Pfam" id="PF04909">
    <property type="entry name" value="Amidohydro_2"/>
    <property type="match status" value="1"/>
</dbReference>
<evidence type="ECO:0000256" key="1">
    <source>
        <dbReference type="ARBA" id="ARBA00038310"/>
    </source>
</evidence>
<feature type="domain" description="Amidohydrolase-related" evidence="2">
    <location>
        <begin position="6"/>
        <end position="278"/>
    </location>
</feature>
<dbReference type="InterPro" id="IPR006680">
    <property type="entry name" value="Amidohydro-rel"/>
</dbReference>
<evidence type="ECO:0000313" key="3">
    <source>
        <dbReference type="EMBL" id="GHF34017.1"/>
    </source>
</evidence>